<dbReference type="InterPro" id="IPR025784">
    <property type="entry name" value="EFM7"/>
</dbReference>
<dbReference type="AlphaFoldDB" id="A0AAD5VIW5"/>
<dbReference type="GO" id="GO:0005737">
    <property type="term" value="C:cytoplasm"/>
    <property type="evidence" value="ECO:0007669"/>
    <property type="project" value="TreeGrafter"/>
</dbReference>
<dbReference type="InterPro" id="IPR019410">
    <property type="entry name" value="Methyltransf_16"/>
</dbReference>
<dbReference type="PANTHER" id="PTHR14614:SF10">
    <property type="entry name" value="PROTEIN N-TERMINAL AND LYSINE N-METHYLTRANSFERASE EFM7"/>
    <property type="match status" value="1"/>
</dbReference>
<evidence type="ECO:0000313" key="7">
    <source>
        <dbReference type="Proteomes" id="UP001213000"/>
    </source>
</evidence>
<evidence type="ECO:0000256" key="2">
    <source>
        <dbReference type="ARBA" id="ARBA00022603"/>
    </source>
</evidence>
<evidence type="ECO:0000256" key="5">
    <source>
        <dbReference type="SAM" id="MobiDB-lite"/>
    </source>
</evidence>
<evidence type="ECO:0008006" key="8">
    <source>
        <dbReference type="Google" id="ProtNLM"/>
    </source>
</evidence>
<evidence type="ECO:0000256" key="1">
    <source>
        <dbReference type="ARBA" id="ARBA00022490"/>
    </source>
</evidence>
<keyword evidence="1" id="KW-0963">Cytoplasm</keyword>
<dbReference type="PANTHER" id="PTHR14614">
    <property type="entry name" value="HEPATOCELLULAR CARCINOMA-ASSOCIATED ANTIGEN"/>
    <property type="match status" value="1"/>
</dbReference>
<evidence type="ECO:0000256" key="4">
    <source>
        <dbReference type="ARBA" id="ARBA00022691"/>
    </source>
</evidence>
<evidence type="ECO:0000256" key="3">
    <source>
        <dbReference type="ARBA" id="ARBA00022679"/>
    </source>
</evidence>
<keyword evidence="4" id="KW-0949">S-adenosyl-L-methionine</keyword>
<dbReference type="Gene3D" id="3.40.50.150">
    <property type="entry name" value="Vaccinia Virus protein VP39"/>
    <property type="match status" value="1"/>
</dbReference>
<dbReference type="Pfam" id="PF10294">
    <property type="entry name" value="Methyltransf_16"/>
    <property type="match status" value="1"/>
</dbReference>
<dbReference type="EMBL" id="JANIEX010001022">
    <property type="protein sequence ID" value="KAJ3561319.1"/>
    <property type="molecule type" value="Genomic_DNA"/>
</dbReference>
<sequence length="257" mass="28943">MASEDASLDLDSIFPEPERPPTPEPTFSVYTRPDPSAEPRDIRIRLVGSHPLWAHHFHLLWRWNASRSFASLLDTTRLCQDHTVLELGAGGALPSIIAVLSGASKAVVTDYPDAPLIDNIRHNITENVSSSLRDRICVKGYIWGQDVQPLLDLLSPANTGFDVIILSDLIFNHSQHDALLNTCERSISDHPSACVLVFYSHHRPHLAHRDMEFFEKARSRGWKTDEIVREIFPPMFPEDPGDESVRSTVHGWKLTKS</sequence>
<proteinExistence type="predicted"/>
<dbReference type="Proteomes" id="UP001213000">
    <property type="component" value="Unassembled WGS sequence"/>
</dbReference>
<accession>A0AAD5VIW5</accession>
<reference evidence="6" key="1">
    <citation type="submission" date="2022-07" db="EMBL/GenBank/DDBJ databases">
        <title>Genome Sequence of Leucocoprinus birnbaumii.</title>
        <authorList>
            <person name="Buettner E."/>
        </authorList>
    </citation>
    <scope>NUCLEOTIDE SEQUENCE</scope>
    <source>
        <strain evidence="6">VT141</strain>
    </source>
</reference>
<evidence type="ECO:0000313" key="6">
    <source>
        <dbReference type="EMBL" id="KAJ3561319.1"/>
    </source>
</evidence>
<protein>
    <recommendedName>
        <fullName evidence="8">Elongation factor methyltransferase 7</fullName>
    </recommendedName>
</protein>
<gene>
    <name evidence="6" type="ORF">NP233_g10266</name>
</gene>
<dbReference type="GO" id="GO:0032259">
    <property type="term" value="P:methylation"/>
    <property type="evidence" value="ECO:0007669"/>
    <property type="project" value="UniProtKB-KW"/>
</dbReference>
<comment type="caution">
    <text evidence="6">The sequence shown here is derived from an EMBL/GenBank/DDBJ whole genome shotgun (WGS) entry which is preliminary data.</text>
</comment>
<keyword evidence="3" id="KW-0808">Transferase</keyword>
<dbReference type="PROSITE" id="PS51560">
    <property type="entry name" value="SAM_MT_NNT1"/>
    <property type="match status" value="1"/>
</dbReference>
<feature type="region of interest" description="Disordered" evidence="5">
    <location>
        <begin position="1"/>
        <end position="35"/>
    </location>
</feature>
<dbReference type="SUPFAM" id="SSF53335">
    <property type="entry name" value="S-adenosyl-L-methionine-dependent methyltransferases"/>
    <property type="match status" value="1"/>
</dbReference>
<keyword evidence="2" id="KW-0489">Methyltransferase</keyword>
<dbReference type="InterPro" id="IPR029063">
    <property type="entry name" value="SAM-dependent_MTases_sf"/>
</dbReference>
<organism evidence="6 7">
    <name type="scientific">Leucocoprinus birnbaumii</name>
    <dbReference type="NCBI Taxonomy" id="56174"/>
    <lineage>
        <taxon>Eukaryota</taxon>
        <taxon>Fungi</taxon>
        <taxon>Dikarya</taxon>
        <taxon>Basidiomycota</taxon>
        <taxon>Agaricomycotina</taxon>
        <taxon>Agaricomycetes</taxon>
        <taxon>Agaricomycetidae</taxon>
        <taxon>Agaricales</taxon>
        <taxon>Agaricineae</taxon>
        <taxon>Agaricaceae</taxon>
        <taxon>Leucocoprinus</taxon>
    </lineage>
</organism>
<dbReference type="GO" id="GO:0008757">
    <property type="term" value="F:S-adenosylmethionine-dependent methyltransferase activity"/>
    <property type="evidence" value="ECO:0007669"/>
    <property type="project" value="UniProtKB-ARBA"/>
</dbReference>
<keyword evidence="7" id="KW-1185">Reference proteome</keyword>
<name>A0AAD5VIW5_9AGAR</name>